<dbReference type="Pfam" id="PF00249">
    <property type="entry name" value="Myb_DNA-binding"/>
    <property type="match status" value="1"/>
</dbReference>
<dbReference type="SMART" id="SM00717">
    <property type="entry name" value="SANT"/>
    <property type="match status" value="1"/>
</dbReference>
<dbReference type="InterPro" id="IPR044636">
    <property type="entry name" value="RADIALIS-like"/>
</dbReference>
<dbReference type="InterPro" id="IPR009057">
    <property type="entry name" value="Homeodomain-like_sf"/>
</dbReference>
<dbReference type="EMBL" id="BSYR01000030">
    <property type="protein sequence ID" value="GMI96802.1"/>
    <property type="molecule type" value="Genomic_DNA"/>
</dbReference>
<dbReference type="Proteomes" id="UP001165190">
    <property type="component" value="Unassembled WGS sequence"/>
</dbReference>
<evidence type="ECO:0000259" key="6">
    <source>
        <dbReference type="PROSITE" id="PS51293"/>
    </source>
</evidence>
<sequence length="89" mass="10217">MASSSSWTAKQNKLFENALAIYDKDTPDLWQKLASAVGDKTVEEVKLHYENLVEDIKQIESGNVPLPPYRKIKKPRGSKGYNYMDNEQR</sequence>
<reference evidence="7" key="1">
    <citation type="submission" date="2023-05" db="EMBL/GenBank/DDBJ databases">
        <title>Genome and transcriptome analyses reveal genes involved in the formation of fine ridges on petal epidermal cells in Hibiscus trionum.</title>
        <authorList>
            <person name="Koshimizu S."/>
            <person name="Masuda S."/>
            <person name="Ishii T."/>
            <person name="Shirasu K."/>
            <person name="Hoshino A."/>
            <person name="Arita M."/>
        </authorList>
    </citation>
    <scope>NUCLEOTIDE SEQUENCE</scope>
    <source>
        <strain evidence="7">Hamamatsu line</strain>
    </source>
</reference>
<dbReference type="OrthoDB" id="118550at2759"/>
<name>A0A9W7IKK6_HIBTR</name>
<keyword evidence="2" id="KW-0805">Transcription regulation</keyword>
<dbReference type="PANTHER" id="PTHR43952">
    <property type="entry name" value="MYB FAMILY TRANSCRIPTION FACTOR-RELATED"/>
    <property type="match status" value="1"/>
</dbReference>
<dbReference type="PANTHER" id="PTHR43952:SF72">
    <property type="entry name" value="MYB-LIKE DOMAIN-CONTAINING PROTEIN"/>
    <property type="match status" value="1"/>
</dbReference>
<dbReference type="FunFam" id="1.10.10.60:FF:000154">
    <property type="entry name" value="Transcription factor SRM1"/>
    <property type="match status" value="1"/>
</dbReference>
<feature type="region of interest" description="Disordered" evidence="5">
    <location>
        <begin position="64"/>
        <end position="89"/>
    </location>
</feature>
<comment type="subcellular location">
    <subcellularLocation>
        <location evidence="1">Nucleus</location>
    </subcellularLocation>
</comment>
<accession>A0A9W7IKK6</accession>
<dbReference type="Gene3D" id="1.10.10.60">
    <property type="entry name" value="Homeodomain-like"/>
    <property type="match status" value="1"/>
</dbReference>
<organism evidence="7 8">
    <name type="scientific">Hibiscus trionum</name>
    <name type="common">Flower of an hour</name>
    <dbReference type="NCBI Taxonomy" id="183268"/>
    <lineage>
        <taxon>Eukaryota</taxon>
        <taxon>Viridiplantae</taxon>
        <taxon>Streptophyta</taxon>
        <taxon>Embryophyta</taxon>
        <taxon>Tracheophyta</taxon>
        <taxon>Spermatophyta</taxon>
        <taxon>Magnoliopsida</taxon>
        <taxon>eudicotyledons</taxon>
        <taxon>Gunneridae</taxon>
        <taxon>Pentapetalae</taxon>
        <taxon>rosids</taxon>
        <taxon>malvids</taxon>
        <taxon>Malvales</taxon>
        <taxon>Malvaceae</taxon>
        <taxon>Malvoideae</taxon>
        <taxon>Hibiscus</taxon>
    </lineage>
</organism>
<evidence type="ECO:0000313" key="8">
    <source>
        <dbReference type="Proteomes" id="UP001165190"/>
    </source>
</evidence>
<dbReference type="PROSITE" id="PS51293">
    <property type="entry name" value="SANT"/>
    <property type="match status" value="1"/>
</dbReference>
<dbReference type="GO" id="GO:0003700">
    <property type="term" value="F:DNA-binding transcription factor activity"/>
    <property type="evidence" value="ECO:0007669"/>
    <property type="project" value="InterPro"/>
</dbReference>
<gene>
    <name evidence="7" type="ORF">HRI_003349500</name>
</gene>
<keyword evidence="3" id="KW-0804">Transcription</keyword>
<evidence type="ECO:0000256" key="1">
    <source>
        <dbReference type="ARBA" id="ARBA00004123"/>
    </source>
</evidence>
<dbReference type="InterPro" id="IPR017884">
    <property type="entry name" value="SANT_dom"/>
</dbReference>
<dbReference type="AlphaFoldDB" id="A0A9W7IKK6"/>
<keyword evidence="4" id="KW-0539">Nucleus</keyword>
<keyword evidence="8" id="KW-1185">Reference proteome</keyword>
<evidence type="ECO:0000313" key="7">
    <source>
        <dbReference type="EMBL" id="GMI96802.1"/>
    </source>
</evidence>
<comment type="caution">
    <text evidence="7">The sequence shown here is derived from an EMBL/GenBank/DDBJ whole genome shotgun (WGS) entry which is preliminary data.</text>
</comment>
<feature type="domain" description="SANT" evidence="6">
    <location>
        <begin position="2"/>
        <end position="57"/>
    </location>
</feature>
<evidence type="ECO:0000256" key="3">
    <source>
        <dbReference type="ARBA" id="ARBA00023163"/>
    </source>
</evidence>
<proteinExistence type="predicted"/>
<dbReference type="SUPFAM" id="SSF46689">
    <property type="entry name" value="Homeodomain-like"/>
    <property type="match status" value="1"/>
</dbReference>
<evidence type="ECO:0000256" key="2">
    <source>
        <dbReference type="ARBA" id="ARBA00023015"/>
    </source>
</evidence>
<protein>
    <submittedName>
        <fullName evidence="7">RADIALIS-LIKE SANT/MYB 3, RAD-like 6</fullName>
    </submittedName>
</protein>
<evidence type="ECO:0000256" key="4">
    <source>
        <dbReference type="ARBA" id="ARBA00023242"/>
    </source>
</evidence>
<dbReference type="GO" id="GO:0005634">
    <property type="term" value="C:nucleus"/>
    <property type="evidence" value="ECO:0007669"/>
    <property type="project" value="UniProtKB-SubCell"/>
</dbReference>
<evidence type="ECO:0000256" key="5">
    <source>
        <dbReference type="SAM" id="MobiDB-lite"/>
    </source>
</evidence>
<dbReference type="CDD" id="cd00167">
    <property type="entry name" value="SANT"/>
    <property type="match status" value="1"/>
</dbReference>
<dbReference type="InterPro" id="IPR001005">
    <property type="entry name" value="SANT/Myb"/>
</dbReference>